<evidence type="ECO:0008006" key="6">
    <source>
        <dbReference type="Google" id="ProtNLM"/>
    </source>
</evidence>
<keyword evidence="5" id="KW-1185">Reference proteome</keyword>
<feature type="compositionally biased region" description="Acidic residues" evidence="1">
    <location>
        <begin position="220"/>
        <end position="229"/>
    </location>
</feature>
<feature type="domain" description="DUF3381" evidence="3">
    <location>
        <begin position="1"/>
        <end position="83"/>
    </location>
</feature>
<dbReference type="Pfam" id="PF11861">
    <property type="entry name" value="DUF3381"/>
    <property type="match status" value="1"/>
</dbReference>
<accession>A0AAD5L6J6</accession>
<feature type="region of interest" description="Disordered" evidence="1">
    <location>
        <begin position="16"/>
        <end position="50"/>
    </location>
</feature>
<feature type="region of interest" description="Disordered" evidence="1">
    <location>
        <begin position="213"/>
        <end position="233"/>
    </location>
</feature>
<feature type="domain" description="Ribosomal RNA methyltransferase SPB1-like C-terminal" evidence="2">
    <location>
        <begin position="378"/>
        <end position="592"/>
    </location>
</feature>
<feature type="compositionally biased region" description="Acidic residues" evidence="1">
    <location>
        <begin position="22"/>
        <end position="31"/>
    </location>
</feature>
<name>A0AAD5L6J6_PYTIN</name>
<feature type="compositionally biased region" description="Acidic residues" evidence="1">
    <location>
        <begin position="128"/>
        <end position="154"/>
    </location>
</feature>
<dbReference type="GO" id="GO:0008168">
    <property type="term" value="F:methyltransferase activity"/>
    <property type="evidence" value="ECO:0007669"/>
    <property type="project" value="InterPro"/>
</dbReference>
<sequence length="599" mass="67788">MLLKWRLRMVKYKEELLKAEAPEEEQEEQEEEKPADKEEEKELTEEEKNALIREELAQLRASQLAKKKREKKKDREKKQKLRLRAALGMDAEGIDVTEAESAFSLKELGISKAQVDLLDNAADVASFESDDDQPLEFETSEDDDDDDDDSDTEYTELLESQMDGLYDSYLSRKGESAKTKKAVKRSKIAKRAIAGEALTQDAEMYDGDMAAYQKMINPDESSDDSDDEDTSGKLNVSFKFKEKPNAAVSRWFSDNKLFAGVEDDIPDVRGGRKSSALPVMPKTDKEIRKEKRKAAKERQERRALKKMKKDEEQYEMEFGSEFTTVAGTTDQDDEDEDAGVAADDEEDALKGGKAMSAEKKALIRSGMGAALGQTSSSSGDGKFEVVASAEEDASPSPLLPIHDDRKYDSEHEDYDEEDRAKTLALATMMIRKNNAKDMIDASYNRYAWNDSGDLPDWFVDDEEKHYRPQLPIPKKLLDQMKERFMEMATKPIKKVAEARARKNRQQMKKLKAAKKKATDIANLPDMSTREKLKAIEKAMKGAQLKKQNKVYVVSNRGGRTSAADKGKKVAGKVKLVDPRMKKDKRNATMKAKRGKKMKR</sequence>
<dbReference type="EMBL" id="JAKCXM010001182">
    <property type="protein sequence ID" value="KAJ0391255.1"/>
    <property type="molecule type" value="Genomic_DNA"/>
</dbReference>
<proteinExistence type="predicted"/>
<feature type="region of interest" description="Disordered" evidence="1">
    <location>
        <begin position="576"/>
        <end position="599"/>
    </location>
</feature>
<dbReference type="InterPro" id="IPR024576">
    <property type="entry name" value="rRNA_MeTfrase_Spb1_DUF3381"/>
</dbReference>
<evidence type="ECO:0000259" key="3">
    <source>
        <dbReference type="Pfam" id="PF11861"/>
    </source>
</evidence>
<reference evidence="4" key="1">
    <citation type="submission" date="2021-12" db="EMBL/GenBank/DDBJ databases">
        <title>Prjna785345.</title>
        <authorList>
            <person name="Rujirawat T."/>
            <person name="Krajaejun T."/>
        </authorList>
    </citation>
    <scope>NUCLEOTIDE SEQUENCE</scope>
    <source>
        <strain evidence="4">Pi057C3</strain>
    </source>
</reference>
<gene>
    <name evidence="4" type="ORF">P43SY_011623</name>
</gene>
<feature type="compositionally biased region" description="Acidic residues" evidence="1">
    <location>
        <begin position="330"/>
        <end position="347"/>
    </location>
</feature>
<comment type="caution">
    <text evidence="4">The sequence shown here is derived from an EMBL/GenBank/DDBJ whole genome shotgun (WGS) entry which is preliminary data.</text>
</comment>
<feature type="compositionally biased region" description="Basic residues" evidence="1">
    <location>
        <begin position="590"/>
        <end position="599"/>
    </location>
</feature>
<dbReference type="Pfam" id="PF07780">
    <property type="entry name" value="Spb1_C"/>
    <property type="match status" value="1"/>
</dbReference>
<dbReference type="Proteomes" id="UP001209570">
    <property type="component" value="Unassembled WGS sequence"/>
</dbReference>
<feature type="region of interest" description="Disordered" evidence="1">
    <location>
        <begin position="263"/>
        <end position="354"/>
    </location>
</feature>
<organism evidence="4 5">
    <name type="scientific">Pythium insidiosum</name>
    <name type="common">Pythiosis disease agent</name>
    <dbReference type="NCBI Taxonomy" id="114742"/>
    <lineage>
        <taxon>Eukaryota</taxon>
        <taxon>Sar</taxon>
        <taxon>Stramenopiles</taxon>
        <taxon>Oomycota</taxon>
        <taxon>Peronosporomycetes</taxon>
        <taxon>Pythiales</taxon>
        <taxon>Pythiaceae</taxon>
        <taxon>Pythium</taxon>
    </lineage>
</organism>
<dbReference type="AlphaFoldDB" id="A0AAD5L6J6"/>
<feature type="compositionally biased region" description="Basic and acidic residues" evidence="1">
    <location>
        <begin position="32"/>
        <end position="50"/>
    </location>
</feature>
<feature type="region of interest" description="Disordered" evidence="1">
    <location>
        <begin position="124"/>
        <end position="154"/>
    </location>
</feature>
<evidence type="ECO:0000256" key="1">
    <source>
        <dbReference type="SAM" id="MobiDB-lite"/>
    </source>
</evidence>
<dbReference type="GO" id="GO:0005634">
    <property type="term" value="C:nucleus"/>
    <property type="evidence" value="ECO:0007669"/>
    <property type="project" value="InterPro"/>
</dbReference>
<evidence type="ECO:0000259" key="2">
    <source>
        <dbReference type="Pfam" id="PF07780"/>
    </source>
</evidence>
<evidence type="ECO:0000313" key="4">
    <source>
        <dbReference type="EMBL" id="KAJ0391255.1"/>
    </source>
</evidence>
<feature type="region of interest" description="Disordered" evidence="1">
    <location>
        <begin position="370"/>
        <end position="418"/>
    </location>
</feature>
<evidence type="ECO:0000313" key="5">
    <source>
        <dbReference type="Proteomes" id="UP001209570"/>
    </source>
</evidence>
<dbReference type="GO" id="GO:0006364">
    <property type="term" value="P:rRNA processing"/>
    <property type="evidence" value="ECO:0007669"/>
    <property type="project" value="InterPro"/>
</dbReference>
<protein>
    <recommendedName>
        <fullName evidence="6">Ribosomal RNA methyltransferase SPB1-like C-terminal domain-containing protein</fullName>
    </recommendedName>
</protein>
<dbReference type="InterPro" id="IPR012920">
    <property type="entry name" value="rRNA_MeTfrase_SPB1-like_C"/>
</dbReference>